<feature type="domain" description="HD-GYP" evidence="1">
    <location>
        <begin position="152"/>
        <end position="348"/>
    </location>
</feature>
<dbReference type="SMART" id="SM00471">
    <property type="entry name" value="HDc"/>
    <property type="match status" value="1"/>
</dbReference>
<dbReference type="OrthoDB" id="9804747at2"/>
<dbReference type="InterPro" id="IPR003607">
    <property type="entry name" value="HD/PDEase_dom"/>
</dbReference>
<dbReference type="PANTHER" id="PTHR43155:SF2">
    <property type="entry name" value="CYCLIC DI-GMP PHOSPHODIESTERASE PA4108"/>
    <property type="match status" value="1"/>
</dbReference>
<dbReference type="PANTHER" id="PTHR43155">
    <property type="entry name" value="CYCLIC DI-GMP PHOSPHODIESTERASE PA4108-RELATED"/>
    <property type="match status" value="1"/>
</dbReference>
<dbReference type="STRING" id="69895.SAMN05192551_10362"/>
<dbReference type="SUPFAM" id="SSF109604">
    <property type="entry name" value="HD-domain/PDEase-like"/>
    <property type="match status" value="1"/>
</dbReference>
<evidence type="ECO:0000313" key="3">
    <source>
        <dbReference type="Proteomes" id="UP000199287"/>
    </source>
</evidence>
<dbReference type="Proteomes" id="UP000199287">
    <property type="component" value="Unassembled WGS sequence"/>
</dbReference>
<keyword evidence="3" id="KW-1185">Reference proteome</keyword>
<accession>A0A1I3CXJ5</accession>
<reference evidence="3" key="1">
    <citation type="submission" date="2016-10" db="EMBL/GenBank/DDBJ databases">
        <authorList>
            <person name="Varghese N."/>
            <person name="Submissions S."/>
        </authorList>
    </citation>
    <scope>NUCLEOTIDE SEQUENCE [LARGE SCALE GENOMIC DNA]</scope>
    <source>
        <strain evidence="3">Z-7934</strain>
    </source>
</reference>
<dbReference type="InterPro" id="IPR037522">
    <property type="entry name" value="HD_GYP_dom"/>
</dbReference>
<dbReference type="CDD" id="cd00077">
    <property type="entry name" value="HDc"/>
    <property type="match status" value="1"/>
</dbReference>
<dbReference type="AlphaFoldDB" id="A0A1I3CXJ5"/>
<evidence type="ECO:0000313" key="2">
    <source>
        <dbReference type="EMBL" id="SFH79163.1"/>
    </source>
</evidence>
<dbReference type="EMBL" id="FOQA01000003">
    <property type="protein sequence ID" value="SFH79163.1"/>
    <property type="molecule type" value="Genomic_DNA"/>
</dbReference>
<sequence length="395" mass="45586">MSNPIKEPKESYRTLQNLDELKSGMVIAEDVFNKNGHVLIAAGFVVDDVAKLKQFLTLHKVDQVRIRLHATKYPVKAKKPKQEPVTPAETQPLDLTAREEARLQKKRQMETKAFQDRYQVQKETIKTDFQRMVKGEEVSKDRLEAQVIEILKSYDGTVNVFQLIETIKKDYRDLYAHYYQVTIISHSIGTWLELTPPQMKNLTLSALLHDLGKEQLSPELILAQNKLSTDEELEYQKHVVIGYELAKHYDFINYDMLQAILLHHERSDGSGYPLGLKQEKIPLLARIIAIADVYNTLTSPNSKGEKKTPFEAVKIMESEYMDQLDTRILYIFLNRIGNCFLGQLVHLNDGRVGEVIFVPRVYVYRPIIKLKPTNQLIDLSHRDHQKISIKAFAET</sequence>
<dbReference type="Gene3D" id="1.10.3210.10">
    <property type="entry name" value="Hypothetical protein af1432"/>
    <property type="match status" value="1"/>
</dbReference>
<dbReference type="Pfam" id="PF13487">
    <property type="entry name" value="HD_5"/>
    <property type="match status" value="1"/>
</dbReference>
<name>A0A1I3CXJ5_9FIRM</name>
<gene>
    <name evidence="2" type="ORF">SAMN05192551_10362</name>
</gene>
<proteinExistence type="predicted"/>
<protein>
    <submittedName>
        <fullName evidence="2">HD-GYP domain, c-di-GMP phosphodiesterase class II (Or its inactivated variant)</fullName>
    </submittedName>
</protein>
<organism evidence="2 3">
    <name type="scientific">Tindallia magadiensis</name>
    <dbReference type="NCBI Taxonomy" id="69895"/>
    <lineage>
        <taxon>Bacteria</taxon>
        <taxon>Bacillati</taxon>
        <taxon>Bacillota</taxon>
        <taxon>Clostridia</taxon>
        <taxon>Peptostreptococcales</taxon>
        <taxon>Tindalliaceae</taxon>
        <taxon>Tindallia</taxon>
    </lineage>
</organism>
<evidence type="ECO:0000259" key="1">
    <source>
        <dbReference type="PROSITE" id="PS51832"/>
    </source>
</evidence>
<dbReference type="PROSITE" id="PS51832">
    <property type="entry name" value="HD_GYP"/>
    <property type="match status" value="1"/>
</dbReference>
<dbReference type="RefSeq" id="WP_093370975.1">
    <property type="nucleotide sequence ID" value="NZ_FOQA01000003.1"/>
</dbReference>